<keyword evidence="2" id="KW-0804">Transcription</keyword>
<feature type="domain" description="HTH myb-type" evidence="4">
    <location>
        <begin position="15"/>
        <end position="75"/>
    </location>
</feature>
<dbReference type="PROSITE" id="PS51294">
    <property type="entry name" value="HTH_MYB"/>
    <property type="match status" value="1"/>
</dbReference>
<accession>A0A7J7P5I5</accession>
<protein>
    <recommendedName>
        <fullName evidence="4">HTH myb-type domain-containing protein</fullName>
    </recommendedName>
</protein>
<evidence type="ECO:0000256" key="3">
    <source>
        <dbReference type="ARBA" id="ARBA00023242"/>
    </source>
</evidence>
<keyword evidence="3" id="KW-0539">Nucleus</keyword>
<dbReference type="OrthoDB" id="551907at2759"/>
<dbReference type="SUPFAM" id="SSF46689">
    <property type="entry name" value="Homeodomain-like"/>
    <property type="match status" value="1"/>
</dbReference>
<dbReference type="PANTHER" id="PTHR31314">
    <property type="entry name" value="MYB FAMILY TRANSCRIPTION FACTOR PHL7-LIKE"/>
    <property type="match status" value="1"/>
</dbReference>
<dbReference type="PANTHER" id="PTHR31314:SF188">
    <property type="entry name" value="TRANSCRIPTION FACTOR KAN2 ISOFORM X1-RELATED"/>
    <property type="match status" value="1"/>
</dbReference>
<dbReference type="Pfam" id="PF00249">
    <property type="entry name" value="Myb_DNA-binding"/>
    <property type="match status" value="1"/>
</dbReference>
<evidence type="ECO:0000256" key="2">
    <source>
        <dbReference type="ARBA" id="ARBA00023163"/>
    </source>
</evidence>
<evidence type="ECO:0000256" key="1">
    <source>
        <dbReference type="ARBA" id="ARBA00023015"/>
    </source>
</evidence>
<comment type="caution">
    <text evidence="5">The sequence shown here is derived from an EMBL/GenBank/DDBJ whole genome shotgun (WGS) entry which is preliminary data.</text>
</comment>
<proteinExistence type="predicted"/>
<dbReference type="InterPro" id="IPR001005">
    <property type="entry name" value="SANT/Myb"/>
</dbReference>
<dbReference type="NCBIfam" id="TIGR01557">
    <property type="entry name" value="myb_SHAQKYF"/>
    <property type="match status" value="1"/>
</dbReference>
<dbReference type="GO" id="GO:0003700">
    <property type="term" value="F:DNA-binding transcription factor activity"/>
    <property type="evidence" value="ECO:0007669"/>
    <property type="project" value="InterPro"/>
</dbReference>
<dbReference type="EMBL" id="JACGCM010000252">
    <property type="protein sequence ID" value="KAF6174600.1"/>
    <property type="molecule type" value="Genomic_DNA"/>
</dbReference>
<dbReference type="Proteomes" id="UP000541444">
    <property type="component" value="Unassembled WGS sequence"/>
</dbReference>
<gene>
    <name evidence="5" type="ORF">GIB67_006252</name>
</gene>
<reference evidence="5 6" key="1">
    <citation type="journal article" date="2020" name="IScience">
        <title>Genome Sequencing of the Endangered Kingdonia uniflora (Circaeasteraceae, Ranunculales) Reveals Potential Mechanisms of Evolutionary Specialization.</title>
        <authorList>
            <person name="Sun Y."/>
            <person name="Deng T."/>
            <person name="Zhang A."/>
            <person name="Moore M.J."/>
            <person name="Landis J.B."/>
            <person name="Lin N."/>
            <person name="Zhang H."/>
            <person name="Zhang X."/>
            <person name="Huang J."/>
            <person name="Zhang X."/>
            <person name="Sun H."/>
            <person name="Wang H."/>
        </authorList>
    </citation>
    <scope>NUCLEOTIDE SEQUENCE [LARGE SCALE GENOMIC DNA]</scope>
    <source>
        <strain evidence="5">TB1705</strain>
        <tissue evidence="5">Leaf</tissue>
    </source>
</reference>
<organism evidence="5 6">
    <name type="scientific">Kingdonia uniflora</name>
    <dbReference type="NCBI Taxonomy" id="39325"/>
    <lineage>
        <taxon>Eukaryota</taxon>
        <taxon>Viridiplantae</taxon>
        <taxon>Streptophyta</taxon>
        <taxon>Embryophyta</taxon>
        <taxon>Tracheophyta</taxon>
        <taxon>Spermatophyta</taxon>
        <taxon>Magnoliopsida</taxon>
        <taxon>Ranunculales</taxon>
        <taxon>Circaeasteraceae</taxon>
        <taxon>Kingdonia</taxon>
    </lineage>
</organism>
<name>A0A7J7P5I5_9MAGN</name>
<keyword evidence="6" id="KW-1185">Reference proteome</keyword>
<dbReference type="InterPro" id="IPR017930">
    <property type="entry name" value="Myb_dom"/>
</dbReference>
<dbReference type="GO" id="GO:0003677">
    <property type="term" value="F:DNA binding"/>
    <property type="evidence" value="ECO:0007669"/>
    <property type="project" value="InterPro"/>
</dbReference>
<keyword evidence="1" id="KW-0805">Transcription regulation</keyword>
<sequence>MGSCGRSGSVRQYIRSKVPRLRWTAELHHCFLRAIERLGGQERATPKLVLQLMDVRGLTISHVKSHLQMYRSMGTGENYREDLNPSQLGKYYYHDRFDNEGVHEVGILKSSKPIKETTTNTHEYSSYNALLPTPKRCRLVETSNSHLQCSQRICGEETVTYPYYCFYDHDLQKNAEKKGIKEALSPPQDVVCKKQNAFGGESDLLKSAKLDENQVSLPKKRKLEILENMFGPFPSRRISVGRKIEEEAGSDGGFLSLSLSLHPSTQRSNGSSLTEISEAFSSGSRMNDFHGCTGSSKERDIDLNLSISMNC</sequence>
<dbReference type="InterPro" id="IPR006447">
    <property type="entry name" value="Myb_dom_plants"/>
</dbReference>
<dbReference type="Gene3D" id="1.10.10.60">
    <property type="entry name" value="Homeodomain-like"/>
    <property type="match status" value="1"/>
</dbReference>
<dbReference type="FunFam" id="1.10.10.60:FF:000002">
    <property type="entry name" value="Myb family transcription factor"/>
    <property type="match status" value="1"/>
</dbReference>
<evidence type="ECO:0000259" key="4">
    <source>
        <dbReference type="PROSITE" id="PS51294"/>
    </source>
</evidence>
<dbReference type="InterPro" id="IPR009057">
    <property type="entry name" value="Homeodomain-like_sf"/>
</dbReference>
<dbReference type="InterPro" id="IPR046955">
    <property type="entry name" value="PHR1-like"/>
</dbReference>
<evidence type="ECO:0000313" key="5">
    <source>
        <dbReference type="EMBL" id="KAF6174600.1"/>
    </source>
</evidence>
<dbReference type="AlphaFoldDB" id="A0A7J7P5I5"/>
<evidence type="ECO:0000313" key="6">
    <source>
        <dbReference type="Proteomes" id="UP000541444"/>
    </source>
</evidence>